<dbReference type="EMBL" id="JAVDBT010000002">
    <property type="protein sequence ID" value="MDQ2065201.1"/>
    <property type="molecule type" value="Genomic_DNA"/>
</dbReference>
<dbReference type="RefSeq" id="WP_306678895.1">
    <property type="nucleotide sequence ID" value="NZ_JAVDBT010000002.1"/>
</dbReference>
<gene>
    <name evidence="1" type="ORF">Q9295_02345</name>
</gene>
<reference evidence="1 2" key="1">
    <citation type="submission" date="2023-08" db="EMBL/GenBank/DDBJ databases">
        <title>Characterization of two Paracoccaceae strains isolated from Phycosphere and proposal of Xinfangfangia lacusdiani sp. nov.</title>
        <authorList>
            <person name="Deng Y."/>
            <person name="Zhang Y.Q."/>
        </authorList>
    </citation>
    <scope>NUCLEOTIDE SEQUENCE [LARGE SCALE GENOMIC DNA]</scope>
    <source>
        <strain evidence="1 2">CPCC 101601</strain>
    </source>
</reference>
<dbReference type="Proteomes" id="UP001239680">
    <property type="component" value="Unassembled WGS sequence"/>
</dbReference>
<dbReference type="SUPFAM" id="SSF55785">
    <property type="entry name" value="PYP-like sensor domain (PAS domain)"/>
    <property type="match status" value="2"/>
</dbReference>
<sequence length="524" mass="57573">MDAELSFALGLVTTAILLALSGLCALAALAKPAGQNIVGSIFAQPTETTVFLFDGEDLVDATAAARKMLLGSEQGPWFDLLSRLEPMFPSFGLRIAGLQREGRFVLCSREDLEPPLVLRAEYLGGLARVTLIDADTEQRRPGRDAPTDIALQHELGAMRDVLARLPALVWRLRGDGQVIWANAAYLLAAAETLPPGEDFTWPLPRIFAPAELPKSGPLRQSVRLGGTLHWYELTAETFGDETLFFALPADRLVQSEVTLREFMQTLTKTFAQLPIGLAIFDRDRVLQLFNPALLDLTGLKAEFLISRPSLSAMLDAMRNSSMIPEPRDYRSWRKQMTAVEAAAAQGLYEEVWSLPSGQTWRVTGRPHPNGALAFLFEDISHEMMRTRRYRADLDLGLGVIDAMEDAIAVFSQDGNLAMTNRAYLALWGPPEPPPLGIAAKVAAVETWRHLTATTLLWNDLLAYIGALGERDPWEGELRLLDGRALTCRVSPLPHGATLVSFAAQKLGIEPRTDEDRASKAVLLA</sequence>
<dbReference type="Pfam" id="PF12860">
    <property type="entry name" value="PAS_7"/>
    <property type="match status" value="1"/>
</dbReference>
<accession>A0ABU0VTZ5</accession>
<proteinExistence type="predicted"/>
<name>A0ABU0VTZ5_9RHOB</name>
<dbReference type="Gene3D" id="3.30.450.20">
    <property type="entry name" value="PAS domain"/>
    <property type="match status" value="1"/>
</dbReference>
<keyword evidence="2" id="KW-1185">Reference proteome</keyword>
<protein>
    <submittedName>
        <fullName evidence="1">PAS-domain containing protein</fullName>
    </submittedName>
</protein>
<comment type="caution">
    <text evidence="1">The sequence shown here is derived from an EMBL/GenBank/DDBJ whole genome shotgun (WGS) entry which is preliminary data.</text>
</comment>
<organism evidence="1 2">
    <name type="scientific">Pseudogemmobacter lacusdianii</name>
    <dbReference type="NCBI Taxonomy" id="3069608"/>
    <lineage>
        <taxon>Bacteria</taxon>
        <taxon>Pseudomonadati</taxon>
        <taxon>Pseudomonadota</taxon>
        <taxon>Alphaproteobacteria</taxon>
        <taxon>Rhodobacterales</taxon>
        <taxon>Paracoccaceae</taxon>
        <taxon>Pseudogemmobacter</taxon>
    </lineage>
</organism>
<dbReference type="InterPro" id="IPR035965">
    <property type="entry name" value="PAS-like_dom_sf"/>
</dbReference>
<evidence type="ECO:0000313" key="1">
    <source>
        <dbReference type="EMBL" id="MDQ2065201.1"/>
    </source>
</evidence>
<evidence type="ECO:0000313" key="2">
    <source>
        <dbReference type="Proteomes" id="UP001239680"/>
    </source>
</evidence>